<dbReference type="InterPro" id="IPR011011">
    <property type="entry name" value="Znf_FYVE_PHD"/>
</dbReference>
<evidence type="ECO:0000256" key="3">
    <source>
        <dbReference type="ARBA" id="ARBA00022833"/>
    </source>
</evidence>
<evidence type="ECO:0000256" key="4">
    <source>
        <dbReference type="PROSITE-ProRule" id="PRU00091"/>
    </source>
</evidence>
<proteinExistence type="predicted"/>
<dbReference type="Pfam" id="PF01590">
    <property type="entry name" value="GAF"/>
    <property type="match status" value="1"/>
</dbReference>
<dbReference type="Gene3D" id="3.30.40.10">
    <property type="entry name" value="Zinc/RING finger domain, C3HC4 (zinc finger)"/>
    <property type="match status" value="1"/>
</dbReference>
<dbReference type="SUPFAM" id="SSF55781">
    <property type="entry name" value="GAF domain-like"/>
    <property type="match status" value="1"/>
</dbReference>
<dbReference type="InterPro" id="IPR003018">
    <property type="entry name" value="GAF"/>
</dbReference>
<dbReference type="RefSeq" id="XP_067815756.1">
    <property type="nucleotide sequence ID" value="XM_067958921.1"/>
</dbReference>
<dbReference type="Proteomes" id="UP000294530">
    <property type="component" value="Unassembled WGS sequence"/>
</dbReference>
<keyword evidence="2 4" id="KW-0863">Zinc-finger</keyword>
<comment type="caution">
    <text evidence="6">The sequence shown here is derived from an EMBL/GenBank/DDBJ whole genome shotgun (WGS) entry which is preliminary data.</text>
</comment>
<protein>
    <recommendedName>
        <fullName evidence="5">FYVE-type domain-containing protein</fullName>
    </recommendedName>
</protein>
<dbReference type="GeneID" id="94344592"/>
<reference evidence="6 7" key="1">
    <citation type="journal article" date="2021" name="Genome Biol.">
        <title>AFLAP: assembly-free linkage analysis pipeline using k-mers from genome sequencing data.</title>
        <authorList>
            <person name="Fletcher K."/>
            <person name="Zhang L."/>
            <person name="Gil J."/>
            <person name="Han R."/>
            <person name="Cavanaugh K."/>
            <person name="Michelmore R."/>
        </authorList>
    </citation>
    <scope>NUCLEOTIDE SEQUENCE [LARGE SCALE GENOMIC DNA]</scope>
    <source>
        <strain evidence="6 7">SF5</strain>
    </source>
</reference>
<gene>
    <name evidence="6" type="ORF">CCR75_000815</name>
</gene>
<sequence>MPHQTPNGNPRVHVNDNELRRRAEVEAHAIDFKSLSTATAFNNSWIPQRTSRGTFTTFTRQFDATRGIRRRHLSRQTHLIHQVLVTGTIRCHFQELVHFLRTTTECGHNTVMRNLYRNDFIHGSVVHVLPSTNGHKQTNPIELVPRHDTQVAVKTSVFLHSKRFALNEQWCFLERAHVTTPDPTKKCHQSRSFTLTCSSMDDTELQGGKVKAYARVKLLHHLTIGFHFHEQRDPKCIRVTFFAQFHPQDVPNKTRFAQASQMRARVMRLAKGVTHLQESIRRRRFQAQPLATPNTFLAMNTHCTCCIKSLRVLTRKHQCHVCGHFVCTRCWSIHEIESKEAYGLTPVRVCLRCMERVDKSTVKTNQSTSLSRPRIQNECIDSTPSTEKLVHLLQKEFRSSSGTRKHSVRTVIQYLVTQEVEEQRKPVERRLIRLTSASTENELSTSVHHRFQIPYVPFHNGSLANATQDAPELNMLCKLAASQLNCSVSIVTTVYADKMLLLASNIQDLQCTCLPRQQTLCQHSIVTTKPVIVPHFEETMRFYCGFPILDRHNTVLGSLCCMDPKPQEVTQAQYIAMTKLAAATAGFVQSATTSRQRTITP</sequence>
<keyword evidence="3" id="KW-0862">Zinc</keyword>
<dbReference type="PANTHER" id="PTHR43102">
    <property type="entry name" value="SLR1143 PROTEIN"/>
    <property type="match status" value="1"/>
</dbReference>
<evidence type="ECO:0000256" key="2">
    <source>
        <dbReference type="ARBA" id="ARBA00022771"/>
    </source>
</evidence>
<name>A0A976IC03_BRELC</name>
<evidence type="ECO:0000313" key="6">
    <source>
        <dbReference type="EMBL" id="TDH66257.1"/>
    </source>
</evidence>
<dbReference type="Pfam" id="PF01363">
    <property type="entry name" value="FYVE"/>
    <property type="match status" value="1"/>
</dbReference>
<dbReference type="InterPro" id="IPR000306">
    <property type="entry name" value="Znf_FYVE"/>
</dbReference>
<dbReference type="EMBL" id="SHOA02000018">
    <property type="protein sequence ID" value="TDH66257.1"/>
    <property type="molecule type" value="Genomic_DNA"/>
</dbReference>
<organism evidence="6 7">
    <name type="scientific">Bremia lactucae</name>
    <name type="common">Lettuce downy mildew</name>
    <dbReference type="NCBI Taxonomy" id="4779"/>
    <lineage>
        <taxon>Eukaryota</taxon>
        <taxon>Sar</taxon>
        <taxon>Stramenopiles</taxon>
        <taxon>Oomycota</taxon>
        <taxon>Peronosporomycetes</taxon>
        <taxon>Peronosporales</taxon>
        <taxon>Peronosporaceae</taxon>
        <taxon>Bremia</taxon>
    </lineage>
</organism>
<evidence type="ECO:0000313" key="7">
    <source>
        <dbReference type="Proteomes" id="UP000294530"/>
    </source>
</evidence>
<dbReference type="PROSITE" id="PS50178">
    <property type="entry name" value="ZF_FYVE"/>
    <property type="match status" value="1"/>
</dbReference>
<dbReference type="CDD" id="cd00065">
    <property type="entry name" value="FYVE_like_SF"/>
    <property type="match status" value="1"/>
</dbReference>
<dbReference type="KEGG" id="blac:94344592"/>
<feature type="domain" description="FYVE-type" evidence="5">
    <location>
        <begin position="301"/>
        <end position="358"/>
    </location>
</feature>
<dbReference type="SUPFAM" id="SSF57903">
    <property type="entry name" value="FYVE/PHD zinc finger"/>
    <property type="match status" value="1"/>
</dbReference>
<dbReference type="InterPro" id="IPR017455">
    <property type="entry name" value="Znf_FYVE-rel"/>
</dbReference>
<dbReference type="PANTHER" id="PTHR43102:SF2">
    <property type="entry name" value="GAF DOMAIN-CONTAINING PROTEIN"/>
    <property type="match status" value="1"/>
</dbReference>
<dbReference type="OrthoDB" id="100810at2759"/>
<evidence type="ECO:0000259" key="5">
    <source>
        <dbReference type="PROSITE" id="PS50178"/>
    </source>
</evidence>
<dbReference type="AlphaFoldDB" id="A0A976IC03"/>
<keyword evidence="1" id="KW-0479">Metal-binding</keyword>
<dbReference type="GO" id="GO:0008270">
    <property type="term" value="F:zinc ion binding"/>
    <property type="evidence" value="ECO:0007669"/>
    <property type="project" value="UniProtKB-KW"/>
</dbReference>
<evidence type="ECO:0000256" key="1">
    <source>
        <dbReference type="ARBA" id="ARBA00022723"/>
    </source>
</evidence>
<accession>A0A976IC03</accession>
<dbReference type="InterPro" id="IPR013083">
    <property type="entry name" value="Znf_RING/FYVE/PHD"/>
</dbReference>
<keyword evidence="7" id="KW-1185">Reference proteome</keyword>